<feature type="compositionally biased region" description="Acidic residues" evidence="9">
    <location>
        <begin position="873"/>
        <end position="909"/>
    </location>
</feature>
<comment type="similarity">
    <text evidence="3">Belongs to the importin beta family.</text>
</comment>
<keyword evidence="6" id="KW-0653">Protein transport</keyword>
<proteinExistence type="inferred from homology"/>
<dbReference type="InterPro" id="IPR016024">
    <property type="entry name" value="ARM-type_fold"/>
</dbReference>
<dbReference type="SUPFAM" id="SSF48371">
    <property type="entry name" value="ARM repeat"/>
    <property type="match status" value="1"/>
</dbReference>
<dbReference type="SMART" id="SM00913">
    <property type="entry name" value="IBN_N"/>
    <property type="match status" value="1"/>
</dbReference>
<dbReference type="Pfam" id="PF03810">
    <property type="entry name" value="IBN_N"/>
    <property type="match status" value="1"/>
</dbReference>
<keyword evidence="5" id="KW-0963">Cytoplasm</keyword>
<dbReference type="GO" id="GO:0005635">
    <property type="term" value="C:nuclear envelope"/>
    <property type="evidence" value="ECO:0007669"/>
    <property type="project" value="TreeGrafter"/>
</dbReference>
<sequence>MDLPSLAVVLQAALSPNPDERKDAEQRLDQFQYTPQHLVRLLQIIVDNNCNMAVRQVASIHFKNFIAKNWAPHEPGELPKISASDKAMVRDHILVFLVRVPPLLRVQLGECLKTMIHVDYPEQWPHLLDWIKLNLQDQQVYGALFVLRILSRKYEFKSDEERTPVYRIVEETFSHLLNLFNKLVQIPNPSLELEIPKQLFDPNVFNAWMVLFLNVLERPVPVEGQPVDPELRKSWGWWKVKKWTVHILNRLYTRFGDLKLQNPENKAFAQMFQNNFAAKILECHLNLLNVIHAGGYLPDRVINLILQYLSNSISKNSMYNLLQPRLDILLFEIVFPLMCFNDNDQKLWDEDPHEYVRKGYDIIEDLYSPRTASMDFVSELVRKRGKENLQKFILFIVEIFKRYDEAPVEYKPYRQKDGALLAIGALCDKLKQTDPYKSELERMLVQHVFPEFSSPVGHLRAKAAWVAGQYAHINFSDQNNFRKSLHSVVSGLRDPELPVRVDSVFALRCFVEACKDLNEIRPILPQLLDEFFKLMNEVENEDLVFTLETIVDKFGEEMAPYALGLCQNLAAAFWRCMNTAEADDEADDPGALAAVGCLRAISTILESVSRLPDLFVQVEPTLLPIMRRMLTTDGQEVFEEVLEIVSYMTFFSPIISTEMWSLWPLMIEALAEWAIDFFPNILVPLDNYISRGTAHFLACREPNYQQSLWNMISSIMADGNLEDSDIEPAPKLIEVVFQNCKGQVDQWVEPYMRITVQRLRRTDKLYLKCLLMQVVADALYYNAALTLSILHRLGVATEIFTLWFQMLEQVKKSGVRANFKREHDKKVCCLGLTSLLALPADQLPGDALGRVFRATLDLLVQYKDQLAEAAKEEEAEDLDEMDGFQTDDEDDDAESDKEMGVDAEDGDEAESIKLQKLAAQAKSFRPHDDDDDDSDDDYSDDEELQSPIDEVDPFIFFVDTIKAMQASDPLRFQNLTQTLDFHFQALANGVAEHAEQRRVVIEKEKLEKASTAVRPEELSGSKLLRSFACLSSELVCVEGQGGYDFLCHGFSGPVIEIKKCPMHRVHDVIGMGIILGRSTL</sequence>
<comment type="caution">
    <text evidence="12">The sequence shown here is derived from an EMBL/GenBank/DDBJ whole genome shotgun (WGS) entry which is preliminary data.</text>
</comment>
<evidence type="ECO:0000256" key="7">
    <source>
        <dbReference type="ARBA" id="ARBA00022990"/>
    </source>
</evidence>
<dbReference type="PROSITE" id="PS50166">
    <property type="entry name" value="IMPORTIN_B_NT"/>
    <property type="match status" value="1"/>
</dbReference>
<dbReference type="GO" id="GO:0005829">
    <property type="term" value="C:cytosol"/>
    <property type="evidence" value="ECO:0007669"/>
    <property type="project" value="TreeGrafter"/>
</dbReference>
<dbReference type="Proteomes" id="UP001164929">
    <property type="component" value="Chromosome 2"/>
</dbReference>
<dbReference type="PANTHER" id="PTHR10997:SF18">
    <property type="entry name" value="D-IMPORTIN 7_RANBP7"/>
    <property type="match status" value="1"/>
</dbReference>
<evidence type="ECO:0000256" key="1">
    <source>
        <dbReference type="ARBA" id="ARBA00004123"/>
    </source>
</evidence>
<dbReference type="GO" id="GO:0031267">
    <property type="term" value="F:small GTPase binding"/>
    <property type="evidence" value="ECO:0007669"/>
    <property type="project" value="InterPro"/>
</dbReference>
<feature type="domain" description="Importin N-terminal" evidence="10">
    <location>
        <begin position="24"/>
        <end position="99"/>
    </location>
</feature>
<evidence type="ECO:0000256" key="8">
    <source>
        <dbReference type="ARBA" id="ARBA00023242"/>
    </source>
</evidence>
<keyword evidence="13" id="KW-1185">Reference proteome</keyword>
<name>A0AAD6WDW2_9ROSI</name>
<evidence type="ECO:0000259" key="10">
    <source>
        <dbReference type="PROSITE" id="PS50166"/>
    </source>
</evidence>
<protein>
    <submittedName>
        <fullName evidence="12">Importin beta-like SAD2</fullName>
    </submittedName>
</protein>
<organism evidence="12 13">
    <name type="scientific">Populus alba x Populus x berolinensis</name>
    <dbReference type="NCBI Taxonomy" id="444605"/>
    <lineage>
        <taxon>Eukaryota</taxon>
        <taxon>Viridiplantae</taxon>
        <taxon>Streptophyta</taxon>
        <taxon>Embryophyta</taxon>
        <taxon>Tracheophyta</taxon>
        <taxon>Spermatophyta</taxon>
        <taxon>Magnoliopsida</taxon>
        <taxon>eudicotyledons</taxon>
        <taxon>Gunneridae</taxon>
        <taxon>Pentapetalae</taxon>
        <taxon>rosids</taxon>
        <taxon>fabids</taxon>
        <taxon>Malpighiales</taxon>
        <taxon>Salicaceae</taxon>
        <taxon>Saliceae</taxon>
        <taxon>Populus</taxon>
    </lineage>
</organism>
<gene>
    <name evidence="11" type="ORF">NC653_007346</name>
    <name evidence="12" type="ORF">NC653_007691</name>
</gene>
<evidence type="ECO:0000313" key="13">
    <source>
        <dbReference type="Proteomes" id="UP001164929"/>
    </source>
</evidence>
<feature type="compositionally biased region" description="Acidic residues" evidence="9">
    <location>
        <begin position="929"/>
        <end position="945"/>
    </location>
</feature>
<dbReference type="FunFam" id="1.25.10.10:FF:000177">
    <property type="entry name" value="Importin beta-like SAD2"/>
    <property type="match status" value="1"/>
</dbReference>
<accession>A0AAD6WDW2</accession>
<dbReference type="Pfam" id="PF25758">
    <property type="entry name" value="TPR_IPO11"/>
    <property type="match status" value="1"/>
</dbReference>
<dbReference type="EMBL" id="JAQIZT010000002">
    <property type="protein sequence ID" value="KAJ7009125.1"/>
    <property type="molecule type" value="Genomic_DNA"/>
</dbReference>
<dbReference type="AlphaFoldDB" id="A0AAD6WDW2"/>
<reference evidence="12" key="1">
    <citation type="journal article" date="2023" name="Mol. Ecol. Resour.">
        <title>Chromosome-level genome assembly of a triploid poplar Populus alba 'Berolinensis'.</title>
        <authorList>
            <person name="Chen S."/>
            <person name="Yu Y."/>
            <person name="Wang X."/>
            <person name="Wang S."/>
            <person name="Zhang T."/>
            <person name="Zhou Y."/>
            <person name="He R."/>
            <person name="Meng N."/>
            <person name="Wang Y."/>
            <person name="Liu W."/>
            <person name="Liu Z."/>
            <person name="Liu J."/>
            <person name="Guo Q."/>
            <person name="Huang H."/>
            <person name="Sederoff R.R."/>
            <person name="Wang G."/>
            <person name="Qu G."/>
            <person name="Chen S."/>
        </authorList>
    </citation>
    <scope>NUCLEOTIDE SEQUENCE</scope>
    <source>
        <strain evidence="12">SC-2020</strain>
    </source>
</reference>
<dbReference type="InterPro" id="IPR011989">
    <property type="entry name" value="ARM-like"/>
</dbReference>
<evidence type="ECO:0000256" key="5">
    <source>
        <dbReference type="ARBA" id="ARBA00022490"/>
    </source>
</evidence>
<dbReference type="EMBL" id="JAQIZT010000002">
    <property type="protein sequence ID" value="KAJ7008656.1"/>
    <property type="molecule type" value="Genomic_DNA"/>
</dbReference>
<keyword evidence="4" id="KW-0813">Transport</keyword>
<dbReference type="GO" id="GO:0006606">
    <property type="term" value="P:protein import into nucleus"/>
    <property type="evidence" value="ECO:0007669"/>
    <property type="project" value="TreeGrafter"/>
</dbReference>
<evidence type="ECO:0000313" key="11">
    <source>
        <dbReference type="EMBL" id="KAJ7008656.1"/>
    </source>
</evidence>
<evidence type="ECO:0000256" key="4">
    <source>
        <dbReference type="ARBA" id="ARBA00022448"/>
    </source>
</evidence>
<dbReference type="InterPro" id="IPR058669">
    <property type="entry name" value="TPR_IPO7/11-like"/>
</dbReference>
<feature type="region of interest" description="Disordered" evidence="9">
    <location>
        <begin position="870"/>
        <end position="945"/>
    </location>
</feature>
<keyword evidence="8" id="KW-0539">Nucleus</keyword>
<dbReference type="InterPro" id="IPR013713">
    <property type="entry name" value="XPO2_central"/>
</dbReference>
<evidence type="ECO:0000256" key="2">
    <source>
        <dbReference type="ARBA" id="ARBA00004496"/>
    </source>
</evidence>
<dbReference type="Pfam" id="PF08506">
    <property type="entry name" value="Cse1"/>
    <property type="match status" value="1"/>
</dbReference>
<dbReference type="PANTHER" id="PTHR10997">
    <property type="entry name" value="IMPORTIN-7, 8, 11"/>
    <property type="match status" value="1"/>
</dbReference>
<comment type="subcellular location">
    <subcellularLocation>
        <location evidence="2">Cytoplasm</location>
    </subcellularLocation>
    <subcellularLocation>
        <location evidence="1">Nucleus</location>
    </subcellularLocation>
</comment>
<evidence type="ECO:0000313" key="12">
    <source>
        <dbReference type="EMBL" id="KAJ7009125.1"/>
    </source>
</evidence>
<evidence type="ECO:0000256" key="9">
    <source>
        <dbReference type="SAM" id="MobiDB-lite"/>
    </source>
</evidence>
<keyword evidence="7" id="KW-0007">Acetylation</keyword>
<evidence type="ECO:0000256" key="3">
    <source>
        <dbReference type="ARBA" id="ARBA00007991"/>
    </source>
</evidence>
<dbReference type="InterPro" id="IPR001494">
    <property type="entry name" value="Importin-beta_N"/>
</dbReference>
<dbReference type="Gene3D" id="1.25.10.10">
    <property type="entry name" value="Leucine-rich Repeat Variant"/>
    <property type="match status" value="1"/>
</dbReference>
<evidence type="ECO:0000256" key="6">
    <source>
        <dbReference type="ARBA" id="ARBA00022927"/>
    </source>
</evidence>